<reference evidence="2" key="1">
    <citation type="journal article" date="2022" name="Microbiol. Resour. Announc.">
        <title>Genome Sequence of Cupriavidus campinensis Strain G5, a Member of a Bacterial Consortium Capable of Polyethylene Degradation.</title>
        <authorList>
            <person name="Schneider B."/>
            <person name="Pfeiffer F."/>
            <person name="Dyall-Smith M."/>
            <person name="Kunte H.J."/>
        </authorList>
    </citation>
    <scope>NUCLEOTIDE SEQUENCE</scope>
    <source>
        <strain evidence="2">G5</strain>
    </source>
</reference>
<name>A0AAE9L2H3_9BURK</name>
<dbReference type="EMBL" id="CP097330">
    <property type="protein sequence ID" value="URF04005.1"/>
    <property type="molecule type" value="Genomic_DNA"/>
</dbReference>
<reference evidence="2" key="2">
    <citation type="submission" date="2022-05" db="EMBL/GenBank/DDBJ databases">
        <authorList>
            <person name="Kunte H.-J."/>
        </authorList>
    </citation>
    <scope>NUCLEOTIDE SEQUENCE</scope>
    <source>
        <strain evidence="2">G5</strain>
    </source>
</reference>
<dbReference type="Proteomes" id="UP001056132">
    <property type="component" value="Chromosome 1"/>
</dbReference>
<organism evidence="2 3">
    <name type="scientific">Cupriavidus campinensis</name>
    <dbReference type="NCBI Taxonomy" id="151783"/>
    <lineage>
        <taxon>Bacteria</taxon>
        <taxon>Pseudomonadati</taxon>
        <taxon>Pseudomonadota</taxon>
        <taxon>Betaproteobacteria</taxon>
        <taxon>Burkholderiales</taxon>
        <taxon>Burkholderiaceae</taxon>
        <taxon>Cupriavidus</taxon>
    </lineage>
</organism>
<evidence type="ECO:0000256" key="1">
    <source>
        <dbReference type="SAM" id="MobiDB-lite"/>
    </source>
</evidence>
<protein>
    <recommendedName>
        <fullName evidence="4">TnsA endonuclease N-terminal domain-containing protein</fullName>
    </recommendedName>
</protein>
<dbReference type="RefSeq" id="WP_149137188.1">
    <property type="nucleotide sequence ID" value="NZ_CP043440.1"/>
</dbReference>
<proteinExistence type="predicted"/>
<gene>
    <name evidence="2" type="ORF">M5D45_16210</name>
</gene>
<evidence type="ECO:0000313" key="3">
    <source>
        <dbReference type="Proteomes" id="UP001056132"/>
    </source>
</evidence>
<evidence type="ECO:0000313" key="2">
    <source>
        <dbReference type="EMBL" id="URF04005.1"/>
    </source>
</evidence>
<evidence type="ECO:0008006" key="4">
    <source>
        <dbReference type="Google" id="ProtNLM"/>
    </source>
</evidence>
<dbReference type="AlphaFoldDB" id="A0AAE9L2H3"/>
<accession>A0AAE9L2H3</accession>
<feature type="region of interest" description="Disordered" evidence="1">
    <location>
        <begin position="225"/>
        <end position="262"/>
    </location>
</feature>
<dbReference type="KEGG" id="ccam:M5D45_16210"/>
<sequence length="262" mass="29244">MERNILLTLFLCHDVHALYTQPYRLPVFKVQGHRTYTPDVYVVSASTQCLLEIKPYDILQRKADEYLQIARSLHAQALRLEFATESEIGSDDKRRNVALLQRYLGHEVAADRTIELIQATPIDGCTVEDLMCASGAEAYEILCLIAHRRLFLEMDVPYSRSSVLVSQPRPGFGITYEATFAASRCNAALEEALLGSGPAGKWPPPPQASVRPVDMVRSGFDFVGGFPDKTARRQSRGAGGDRQAQRRRIDAIGSRHALEDVR</sequence>